<evidence type="ECO:0000256" key="2">
    <source>
        <dbReference type="ARBA" id="ARBA00022448"/>
    </source>
</evidence>
<keyword evidence="2" id="KW-0813">Transport</keyword>
<evidence type="ECO:0000313" key="10">
    <source>
        <dbReference type="Proteomes" id="UP000182427"/>
    </source>
</evidence>
<comment type="subcellular location">
    <subcellularLocation>
        <location evidence="1">Cell outer membrane</location>
        <topology evidence="1">Multi-pass membrane protein</topology>
    </subcellularLocation>
</comment>
<dbReference type="GO" id="GO:0009279">
    <property type="term" value="C:cell outer membrane"/>
    <property type="evidence" value="ECO:0007669"/>
    <property type="project" value="UniProtKB-SubCell"/>
</dbReference>
<keyword evidence="10" id="KW-1185">Reference proteome</keyword>
<keyword evidence="5" id="KW-0472">Membrane</keyword>
<sequence length="1111" mass="119122">MRPDKFFHLPTRIALVACLSAAAAGAQTTTARLTGTVTDPSGAAVSNAQVSIRNLGTGQERVVTTNGDGLYVAVSLPPGTYDVLITAAGFSNNEQKNLVLAVGQEVTKNFSVGVAGAETSVTVNAGSVVDLDTSSAKIGGNVPEREIKNLPINGRQISQLYLLTPGATNTGSGTFDNMHFSGRAVEQNIIRLDGIEATSIIDTSPGNLNGELTSTFRLQQSLEAVQEFRVDSSNYPAELGTGTGGQISFVTKSGGNALHGSLFEYVRNDFFDARNYFNRRNTANNTPKFRLNQFGGSVGGPIIKDKLFFAAVYEGLRQVWAVPYSSTTLSAAQRAQVTNPALQPLLAAFPIANNGAAGLISIGQNRIQEDFGHIRFDYHFNDRFNLYARYNRDQGVSSQVQDASLSRFNQVEVPQNGVLALNQVLTPRMFNETKFGYNGIKMRVQGVAGPTGGVNLSSSRIAIAGLTNVGALISLSSSFNGTGAPYTGQSYSYIDNFSYVIGNHNTKYGVEIRPLSLYNDQIGGTTYTYNSFANFANNVPDQIQFYGTLSDKSPFTGLSGNAQVKQEYYIAYAQDEWKIKPNLTLSYGLRYEYYSPLHEVRNKNVVFDMVAGTIYPSYKGDWYSSTQNFGPRLGLTYAPASLHDKTVLRLGGGWYFGPGQTEDQIQPEANDRATRTFTNTGGTATSGKVYPINPQTDVYANYDINSPTLGYQPRAYAPTYKVPEKVASYTASIQQQLPGNMQFMVGYVGSTGRNLFLRSITNLITGVTTSPTTGAGTAIRQFGNRFAEVDYKTSGGVDQYHSLQTSLQRRFSNGLSLGLQYTWAKELGTSSGSNEATTSQEPLQIYGQAPEYGRGINDIRDTLNATALFDVPVGKGKAMDLGSIGNTVVGGWQIGSIVNFRTGVPIDVLITRPDVAYVGNAGTPYAGQTFANPVLVGNVVQTTAVQNVPGGGNSRNVRRPNRIPGVNPYVGGRGAYQVSTVGPQFLNPAAFTTPAAGSFGNQRRNDVTGPGLVQLDLSLQKEFAFTERFRFKFVADAFNILNHPNFANPGNIRLAQVIPSAATGGAQPGTPFALSGANGAGSNFGTLSSTVGNQVGLGAQRQIQLSGRLSF</sequence>
<keyword evidence="6" id="KW-0998">Cell outer membrane</keyword>
<keyword evidence="3" id="KW-1134">Transmembrane beta strand</keyword>
<dbReference type="Gene3D" id="2.40.170.20">
    <property type="entry name" value="TonB-dependent receptor, beta-barrel domain"/>
    <property type="match status" value="1"/>
</dbReference>
<reference evidence="9 10" key="1">
    <citation type="submission" date="2016-10" db="EMBL/GenBank/DDBJ databases">
        <authorList>
            <person name="de Groot N.N."/>
        </authorList>
    </citation>
    <scope>NUCLEOTIDE SEQUENCE [LARGE SCALE GENOMIC DNA]</scope>
    <source>
        <strain evidence="9 10">GAS232</strain>
    </source>
</reference>
<dbReference type="InterPro" id="IPR057601">
    <property type="entry name" value="Oar-like_b-barrel"/>
</dbReference>
<protein>
    <submittedName>
        <fullName evidence="9">Carboxypeptidase regulatory-like domain-containing protein</fullName>
    </submittedName>
</protein>
<dbReference type="AlphaFoldDB" id="A0A1G7FKP6"/>
<proteinExistence type="predicted"/>
<keyword evidence="9" id="KW-0121">Carboxypeptidase</keyword>
<feature type="domain" description="TonB-dependent transporter Oar-like beta-barrel" evidence="8">
    <location>
        <begin position="250"/>
        <end position="1104"/>
    </location>
</feature>
<keyword evidence="9" id="KW-0378">Hydrolase</keyword>
<evidence type="ECO:0000256" key="7">
    <source>
        <dbReference type="SAM" id="SignalP"/>
    </source>
</evidence>
<organism evidence="9 10">
    <name type="scientific">Terriglobus roseus</name>
    <dbReference type="NCBI Taxonomy" id="392734"/>
    <lineage>
        <taxon>Bacteria</taxon>
        <taxon>Pseudomonadati</taxon>
        <taxon>Acidobacteriota</taxon>
        <taxon>Terriglobia</taxon>
        <taxon>Terriglobales</taxon>
        <taxon>Acidobacteriaceae</taxon>
        <taxon>Terriglobus</taxon>
    </lineage>
</organism>
<evidence type="ECO:0000256" key="4">
    <source>
        <dbReference type="ARBA" id="ARBA00022692"/>
    </source>
</evidence>
<dbReference type="GO" id="GO:0015344">
    <property type="term" value="F:siderophore uptake transmembrane transporter activity"/>
    <property type="evidence" value="ECO:0007669"/>
    <property type="project" value="TreeGrafter"/>
</dbReference>
<feature type="chain" id="PRO_5009240964" evidence="7">
    <location>
        <begin position="27"/>
        <end position="1111"/>
    </location>
</feature>
<dbReference type="SUPFAM" id="SSF56935">
    <property type="entry name" value="Porins"/>
    <property type="match status" value="1"/>
</dbReference>
<feature type="signal peptide" evidence="7">
    <location>
        <begin position="1"/>
        <end position="26"/>
    </location>
</feature>
<keyword evidence="7" id="KW-0732">Signal</keyword>
<evidence type="ECO:0000256" key="3">
    <source>
        <dbReference type="ARBA" id="ARBA00022452"/>
    </source>
</evidence>
<gene>
    <name evidence="9" type="ORF">SAMN05444167_0375</name>
</gene>
<dbReference type="Proteomes" id="UP000182427">
    <property type="component" value="Chromosome I"/>
</dbReference>
<evidence type="ECO:0000256" key="1">
    <source>
        <dbReference type="ARBA" id="ARBA00004571"/>
    </source>
</evidence>
<dbReference type="Pfam" id="PF25183">
    <property type="entry name" value="OMP_b-brl_4"/>
    <property type="match status" value="1"/>
</dbReference>
<keyword evidence="4" id="KW-0812">Transmembrane</keyword>
<dbReference type="OrthoDB" id="97893at2"/>
<dbReference type="GO" id="GO:0030246">
    <property type="term" value="F:carbohydrate binding"/>
    <property type="evidence" value="ECO:0007669"/>
    <property type="project" value="InterPro"/>
</dbReference>
<keyword evidence="9" id="KW-0645">Protease</keyword>
<dbReference type="GO" id="GO:0004180">
    <property type="term" value="F:carboxypeptidase activity"/>
    <property type="evidence" value="ECO:0007669"/>
    <property type="project" value="UniProtKB-KW"/>
</dbReference>
<dbReference type="EMBL" id="LT629690">
    <property type="protein sequence ID" value="SDE76511.1"/>
    <property type="molecule type" value="Genomic_DNA"/>
</dbReference>
<name>A0A1G7FKP6_9BACT</name>
<evidence type="ECO:0000256" key="6">
    <source>
        <dbReference type="ARBA" id="ARBA00023237"/>
    </source>
</evidence>
<dbReference type="PANTHER" id="PTHR30069">
    <property type="entry name" value="TONB-DEPENDENT OUTER MEMBRANE RECEPTOR"/>
    <property type="match status" value="1"/>
</dbReference>
<dbReference type="InterPro" id="IPR036942">
    <property type="entry name" value="Beta-barrel_TonB_sf"/>
</dbReference>
<evidence type="ECO:0000259" key="8">
    <source>
        <dbReference type="Pfam" id="PF25183"/>
    </source>
</evidence>
<dbReference type="Pfam" id="PF13620">
    <property type="entry name" value="CarboxypepD_reg"/>
    <property type="match status" value="1"/>
</dbReference>
<dbReference type="SUPFAM" id="SSF49452">
    <property type="entry name" value="Starch-binding domain-like"/>
    <property type="match status" value="1"/>
</dbReference>
<dbReference type="GO" id="GO:0044718">
    <property type="term" value="P:siderophore transmembrane transport"/>
    <property type="evidence" value="ECO:0007669"/>
    <property type="project" value="TreeGrafter"/>
</dbReference>
<dbReference type="PANTHER" id="PTHR30069:SF46">
    <property type="entry name" value="OAR PROTEIN"/>
    <property type="match status" value="1"/>
</dbReference>
<evidence type="ECO:0000256" key="5">
    <source>
        <dbReference type="ARBA" id="ARBA00023136"/>
    </source>
</evidence>
<dbReference type="Gene3D" id="2.60.40.1120">
    <property type="entry name" value="Carboxypeptidase-like, regulatory domain"/>
    <property type="match status" value="1"/>
</dbReference>
<accession>A0A1G7FKP6</accession>
<dbReference type="InterPro" id="IPR039426">
    <property type="entry name" value="TonB-dep_rcpt-like"/>
</dbReference>
<dbReference type="InterPro" id="IPR013784">
    <property type="entry name" value="Carb-bd-like_fold"/>
</dbReference>
<evidence type="ECO:0000313" key="9">
    <source>
        <dbReference type="EMBL" id="SDE76511.1"/>
    </source>
</evidence>
<dbReference type="RefSeq" id="WP_083343649.1">
    <property type="nucleotide sequence ID" value="NZ_LT629690.1"/>
</dbReference>